<evidence type="ECO:0000313" key="9">
    <source>
        <dbReference type="EMBL" id="KXN65226.1"/>
    </source>
</evidence>
<evidence type="ECO:0000313" key="10">
    <source>
        <dbReference type="Proteomes" id="UP000070444"/>
    </source>
</evidence>
<dbReference type="GO" id="GO:0051603">
    <property type="term" value="P:proteolysis involved in protein catabolic process"/>
    <property type="evidence" value="ECO:0007669"/>
    <property type="project" value="TreeGrafter"/>
</dbReference>
<evidence type="ECO:0000256" key="5">
    <source>
        <dbReference type="ARBA" id="ARBA00022833"/>
    </source>
</evidence>
<evidence type="ECO:0000256" key="3">
    <source>
        <dbReference type="ARBA" id="ARBA00022723"/>
    </source>
</evidence>
<evidence type="ECO:0000256" key="2">
    <source>
        <dbReference type="ARBA" id="ARBA00022670"/>
    </source>
</evidence>
<evidence type="ECO:0000256" key="4">
    <source>
        <dbReference type="ARBA" id="ARBA00022801"/>
    </source>
</evidence>
<protein>
    <recommendedName>
        <fullName evidence="8">Peptidase M48 domain-containing protein</fullName>
    </recommendedName>
</protein>
<dbReference type="EMBL" id="KQ964942">
    <property type="protein sequence ID" value="KXN65226.1"/>
    <property type="molecule type" value="Genomic_DNA"/>
</dbReference>
<reference evidence="9 10" key="1">
    <citation type="journal article" date="2015" name="Genome Biol. Evol.">
        <title>Phylogenomic analyses indicate that early fungi evolved digesting cell walls of algal ancestors of land plants.</title>
        <authorList>
            <person name="Chang Y."/>
            <person name="Wang S."/>
            <person name="Sekimoto S."/>
            <person name="Aerts A.L."/>
            <person name="Choi C."/>
            <person name="Clum A."/>
            <person name="LaButti K.M."/>
            <person name="Lindquist E.A."/>
            <person name="Yee Ngan C."/>
            <person name="Ohm R.A."/>
            <person name="Salamov A.A."/>
            <person name="Grigoriev I.V."/>
            <person name="Spatafora J.W."/>
            <person name="Berbee M.L."/>
        </authorList>
    </citation>
    <scope>NUCLEOTIDE SEQUENCE [LARGE SCALE GENOMIC DNA]</scope>
    <source>
        <strain evidence="9 10">NRRL 28638</strain>
    </source>
</reference>
<dbReference type="GO" id="GO:0046872">
    <property type="term" value="F:metal ion binding"/>
    <property type="evidence" value="ECO:0007669"/>
    <property type="project" value="UniProtKB-KW"/>
</dbReference>
<dbReference type="AlphaFoldDB" id="A0A137NR28"/>
<feature type="transmembrane region" description="Helical" evidence="7">
    <location>
        <begin position="119"/>
        <end position="138"/>
    </location>
</feature>
<organism evidence="9 10">
    <name type="scientific">Conidiobolus coronatus (strain ATCC 28846 / CBS 209.66 / NRRL 28638)</name>
    <name type="common">Delacroixia coronata</name>
    <dbReference type="NCBI Taxonomy" id="796925"/>
    <lineage>
        <taxon>Eukaryota</taxon>
        <taxon>Fungi</taxon>
        <taxon>Fungi incertae sedis</taxon>
        <taxon>Zoopagomycota</taxon>
        <taxon>Entomophthoromycotina</taxon>
        <taxon>Entomophthoromycetes</taxon>
        <taxon>Entomophthorales</taxon>
        <taxon>Ancylistaceae</taxon>
        <taxon>Conidiobolus</taxon>
    </lineage>
</organism>
<dbReference type="Proteomes" id="UP000070444">
    <property type="component" value="Unassembled WGS sequence"/>
</dbReference>
<keyword evidence="7" id="KW-1133">Transmembrane helix</keyword>
<dbReference type="InterPro" id="IPR001915">
    <property type="entry name" value="Peptidase_M48"/>
</dbReference>
<keyword evidence="10" id="KW-1185">Reference proteome</keyword>
<accession>A0A137NR28</accession>
<feature type="domain" description="Peptidase M48" evidence="8">
    <location>
        <begin position="210"/>
        <end position="394"/>
    </location>
</feature>
<evidence type="ECO:0000256" key="1">
    <source>
        <dbReference type="ARBA" id="ARBA00001947"/>
    </source>
</evidence>
<dbReference type="Gene3D" id="3.30.2010.10">
    <property type="entry name" value="Metalloproteases ('zincins'), catalytic domain"/>
    <property type="match status" value="1"/>
</dbReference>
<gene>
    <name evidence="9" type="ORF">CONCODRAFT_146216</name>
</gene>
<dbReference type="InterPro" id="IPR051156">
    <property type="entry name" value="Mito/Outer_Membr_Metalloprot"/>
</dbReference>
<keyword evidence="2" id="KW-0645">Protease</keyword>
<keyword evidence="3" id="KW-0479">Metal-binding</keyword>
<name>A0A137NR28_CONC2</name>
<dbReference type="PANTHER" id="PTHR22726:SF1">
    <property type="entry name" value="METALLOENDOPEPTIDASE OMA1, MITOCHONDRIAL"/>
    <property type="match status" value="1"/>
</dbReference>
<evidence type="ECO:0000259" key="8">
    <source>
        <dbReference type="Pfam" id="PF01435"/>
    </source>
</evidence>
<proteinExistence type="predicted"/>
<dbReference type="CDD" id="cd07331">
    <property type="entry name" value="M48C_Oma1_like"/>
    <property type="match status" value="1"/>
</dbReference>
<dbReference type="PANTHER" id="PTHR22726">
    <property type="entry name" value="METALLOENDOPEPTIDASE OMA1"/>
    <property type="match status" value="1"/>
</dbReference>
<evidence type="ECO:0000256" key="6">
    <source>
        <dbReference type="ARBA" id="ARBA00023049"/>
    </source>
</evidence>
<dbReference type="GO" id="GO:0004222">
    <property type="term" value="F:metalloendopeptidase activity"/>
    <property type="evidence" value="ECO:0007669"/>
    <property type="project" value="InterPro"/>
</dbReference>
<feature type="transmembrane region" description="Helical" evidence="7">
    <location>
        <begin position="87"/>
        <end position="107"/>
    </location>
</feature>
<keyword evidence="6" id="KW-0482">Metalloprotease</keyword>
<dbReference type="Pfam" id="PF01435">
    <property type="entry name" value="Peptidase_M48"/>
    <property type="match status" value="1"/>
</dbReference>
<keyword evidence="7" id="KW-0812">Transmembrane</keyword>
<dbReference type="GO" id="GO:0016020">
    <property type="term" value="C:membrane"/>
    <property type="evidence" value="ECO:0007669"/>
    <property type="project" value="TreeGrafter"/>
</dbReference>
<dbReference type="STRING" id="796925.A0A137NR28"/>
<evidence type="ECO:0000256" key="7">
    <source>
        <dbReference type="SAM" id="Phobius"/>
    </source>
</evidence>
<dbReference type="OrthoDB" id="7464992at2759"/>
<keyword evidence="5" id="KW-0862">Zinc</keyword>
<sequence length="457" mass="51869">MNRFKLLNLPKIPNLGTKSTLNRICLGQPLRNSSLWSNQVRLNHFVKDQVKPTNFSFKPQFNKGPKFEKTQSRGFKTTPVPKALPVAIIRGAVYVGRLGLMALPYAYRYNIFKKYPRTTFFLLIVPLFGAATVIVLATDRNPYTERIRWLFQDTASEIAESIVAKEELFQSLPIVKDQIPADLEDLLQEVITKIVSSTGESDIRPGLNQIKWYLVDLPDPQAFVIPDGTIFVYRGLLEFADNLDQLAFVLSHEISHYLSRHTTEAESFSSIVNSFNMFVLMSLQAVRTLFPFVTEISTVLALMMANRSLVKPYSRLQEAEADMMGLYLMARAGYDPEQVPIYWTKMIELENVVSANTEQNDLVINLPLLAQLAILVEELSGSTHPDSGSRKEAMELQLELAKPVVEFVKQHPHHKWVPLYNCEFWKARMSTVDFQELKNANGSNLSTLTHTQPAVTN</sequence>
<comment type="cofactor">
    <cofactor evidence="1">
        <name>Zn(2+)</name>
        <dbReference type="ChEBI" id="CHEBI:29105"/>
    </cofactor>
</comment>
<keyword evidence="4" id="KW-0378">Hydrolase</keyword>
<keyword evidence="7" id="KW-0472">Membrane</keyword>